<gene>
    <name evidence="1" type="ORF">KK083_19610</name>
</gene>
<organism evidence="1 2">
    <name type="scientific">Chryseosolibacter histidini</name>
    <dbReference type="NCBI Taxonomy" id="2782349"/>
    <lineage>
        <taxon>Bacteria</taxon>
        <taxon>Pseudomonadati</taxon>
        <taxon>Bacteroidota</taxon>
        <taxon>Cytophagia</taxon>
        <taxon>Cytophagales</taxon>
        <taxon>Chryseotaleaceae</taxon>
        <taxon>Chryseosolibacter</taxon>
    </lineage>
</organism>
<keyword evidence="2" id="KW-1185">Reference proteome</keyword>
<comment type="caution">
    <text evidence="1">The sequence shown here is derived from an EMBL/GenBank/DDBJ whole genome shotgun (WGS) entry which is preliminary data.</text>
</comment>
<reference evidence="1 2" key="1">
    <citation type="submission" date="2021-05" db="EMBL/GenBank/DDBJ databases">
        <title>A Polyphasic approach of four new species of the genus Ohtaekwangia: Ohtaekwangia histidinii sp. nov., Ohtaekwangia cretensis sp. nov., Ohtaekwangia indiensis sp. nov., Ohtaekwangia reichenbachii sp. nov. from diverse environment.</title>
        <authorList>
            <person name="Octaviana S."/>
        </authorList>
    </citation>
    <scope>NUCLEOTIDE SEQUENCE [LARGE SCALE GENOMIC DNA]</scope>
    <source>
        <strain evidence="1 2">PWU4</strain>
    </source>
</reference>
<accession>A0AAP2GR16</accession>
<dbReference type="RefSeq" id="WP_254166602.1">
    <property type="nucleotide sequence ID" value="NZ_JAHESF010000021.1"/>
</dbReference>
<evidence type="ECO:0000313" key="1">
    <source>
        <dbReference type="EMBL" id="MBT1699112.1"/>
    </source>
</evidence>
<protein>
    <submittedName>
        <fullName evidence="1">Uncharacterized protein</fullName>
    </submittedName>
</protein>
<dbReference type="EMBL" id="JAHESF010000021">
    <property type="protein sequence ID" value="MBT1699112.1"/>
    <property type="molecule type" value="Genomic_DNA"/>
</dbReference>
<proteinExistence type="predicted"/>
<evidence type="ECO:0000313" key="2">
    <source>
        <dbReference type="Proteomes" id="UP001319200"/>
    </source>
</evidence>
<name>A0AAP2GR16_9BACT</name>
<dbReference type="AlphaFoldDB" id="A0AAP2GR16"/>
<sequence>METIIKVKPSELNIELLQKIKDFIGNRKNIEITISLNEFDPRYNDELDRSIRQAEQEANLISFTMEEFMSYTPKAF</sequence>
<dbReference type="Proteomes" id="UP001319200">
    <property type="component" value="Unassembled WGS sequence"/>
</dbReference>